<feature type="compositionally biased region" description="Polar residues" evidence="1">
    <location>
        <begin position="56"/>
        <end position="67"/>
    </location>
</feature>
<dbReference type="SUPFAM" id="SSF47473">
    <property type="entry name" value="EF-hand"/>
    <property type="match status" value="1"/>
</dbReference>
<comment type="caution">
    <text evidence="4">The sequence shown here is derived from an EMBL/GenBank/DDBJ whole genome shotgun (WGS) entry which is preliminary data.</text>
</comment>
<dbReference type="RefSeq" id="WP_180284479.1">
    <property type="nucleotide sequence ID" value="NZ_JABFDB010000021.1"/>
</dbReference>
<dbReference type="Pfam" id="PF13202">
    <property type="entry name" value="EF-hand_5"/>
    <property type="match status" value="2"/>
</dbReference>
<evidence type="ECO:0000256" key="1">
    <source>
        <dbReference type="SAM" id="MobiDB-lite"/>
    </source>
</evidence>
<dbReference type="InterPro" id="IPR011992">
    <property type="entry name" value="EF-hand-dom_pair"/>
</dbReference>
<keyword evidence="5" id="KW-1185">Reference proteome</keyword>
<dbReference type="PROSITE" id="PS00018">
    <property type="entry name" value="EF_HAND_1"/>
    <property type="match status" value="2"/>
</dbReference>
<sequence length="213" mass="22184">MRTATLSSLALAALMAATSAPAIAQSGYTNTEQLRREAQRSFSSLDRNRDGWLSDTEMSSYGGTSASMMDGDGDGRVSRQEFIETHRQFSAANPTAPVDRAAPPQTIVHSPGSAMSGTTGTGMGTNPAMGGTDMRSGAAAQTVPGTPGYTYTTRSAPAGDDRSMSRGGGQTGPSAATTIEPGTTVRPGTSFDRMDLNGDGIVSRSEYEMHMRQ</sequence>
<name>A0ABX2TEE5_9PROT</name>
<feature type="region of interest" description="Disordered" evidence="1">
    <location>
        <begin position="39"/>
        <end position="73"/>
    </location>
</feature>
<reference evidence="4 5" key="1">
    <citation type="submission" date="2020-05" db="EMBL/GenBank/DDBJ databases">
        <title>Azospirillum oleiclasticum sp. nov, a nitrogen-fixing and heavy crude oil-emulsifying bacterium isolated from the crude oil of Yumen Oilfield.</title>
        <authorList>
            <person name="Wu D."/>
            <person name="Cai M."/>
            <person name="Zhang X."/>
        </authorList>
    </citation>
    <scope>NUCLEOTIDE SEQUENCE [LARGE SCALE GENOMIC DNA]</scope>
    <source>
        <strain evidence="4 5">ROY-1-1-2</strain>
    </source>
</reference>
<evidence type="ECO:0000313" key="5">
    <source>
        <dbReference type="Proteomes" id="UP000584642"/>
    </source>
</evidence>
<feature type="compositionally biased region" description="Low complexity" evidence="1">
    <location>
        <begin position="144"/>
        <end position="153"/>
    </location>
</feature>
<dbReference type="Proteomes" id="UP000584642">
    <property type="component" value="Unassembled WGS sequence"/>
</dbReference>
<dbReference type="Gene3D" id="1.10.238.10">
    <property type="entry name" value="EF-hand"/>
    <property type="match status" value="1"/>
</dbReference>
<gene>
    <name evidence="4" type="ORF">HND93_23595</name>
</gene>
<keyword evidence="2" id="KW-0732">Signal</keyword>
<evidence type="ECO:0000256" key="2">
    <source>
        <dbReference type="SAM" id="SignalP"/>
    </source>
</evidence>
<feature type="region of interest" description="Disordered" evidence="1">
    <location>
        <begin position="129"/>
        <end position="213"/>
    </location>
</feature>
<feature type="signal peptide" evidence="2">
    <location>
        <begin position="1"/>
        <end position="24"/>
    </location>
</feature>
<dbReference type="InterPro" id="IPR002048">
    <property type="entry name" value="EF_hand_dom"/>
</dbReference>
<accession>A0ABX2TEE5</accession>
<feature type="domain" description="EF-hand" evidence="3">
    <location>
        <begin position="68"/>
        <end position="92"/>
    </location>
</feature>
<evidence type="ECO:0000259" key="3">
    <source>
        <dbReference type="PROSITE" id="PS50222"/>
    </source>
</evidence>
<feature type="chain" id="PRO_5045658003" evidence="2">
    <location>
        <begin position="25"/>
        <end position="213"/>
    </location>
</feature>
<evidence type="ECO:0000313" key="4">
    <source>
        <dbReference type="EMBL" id="NYZ22706.1"/>
    </source>
</evidence>
<feature type="compositionally biased region" description="Polar residues" evidence="1">
    <location>
        <begin position="172"/>
        <end position="181"/>
    </location>
</feature>
<proteinExistence type="predicted"/>
<organism evidence="4 5">
    <name type="scientific">Azospirillum oleiclasticum</name>
    <dbReference type="NCBI Taxonomy" id="2735135"/>
    <lineage>
        <taxon>Bacteria</taxon>
        <taxon>Pseudomonadati</taxon>
        <taxon>Pseudomonadota</taxon>
        <taxon>Alphaproteobacteria</taxon>
        <taxon>Rhodospirillales</taxon>
        <taxon>Azospirillaceae</taxon>
        <taxon>Azospirillum</taxon>
    </lineage>
</organism>
<dbReference type="EMBL" id="JABFDB010000021">
    <property type="protein sequence ID" value="NYZ22706.1"/>
    <property type="molecule type" value="Genomic_DNA"/>
</dbReference>
<dbReference type="CDD" id="cd00051">
    <property type="entry name" value="EFh"/>
    <property type="match status" value="1"/>
</dbReference>
<dbReference type="InterPro" id="IPR018247">
    <property type="entry name" value="EF_Hand_1_Ca_BS"/>
</dbReference>
<protein>
    <submittedName>
        <fullName evidence="4">EF-hand domain-containing protein</fullName>
    </submittedName>
</protein>
<dbReference type="PROSITE" id="PS50222">
    <property type="entry name" value="EF_HAND_2"/>
    <property type="match status" value="1"/>
</dbReference>